<reference evidence="2" key="1">
    <citation type="submission" date="2020-05" db="EMBL/GenBank/DDBJ databases">
        <title>Mycena genomes resolve the evolution of fungal bioluminescence.</title>
        <authorList>
            <person name="Tsai I.J."/>
        </authorList>
    </citation>
    <scope>NUCLEOTIDE SEQUENCE</scope>
    <source>
        <strain evidence="2">160909Yilan</strain>
    </source>
</reference>
<dbReference type="Pfam" id="PF07714">
    <property type="entry name" value="PK_Tyr_Ser-Thr"/>
    <property type="match status" value="1"/>
</dbReference>
<name>A0A8H6Y0G2_9AGAR</name>
<dbReference type="OrthoDB" id="5966500at2759"/>
<dbReference type="PANTHER" id="PTHR23257">
    <property type="entry name" value="SERINE-THREONINE PROTEIN KINASE"/>
    <property type="match status" value="1"/>
</dbReference>
<sequence>MIRMSDDGSGQQEEMLRRFKREVDIWSRLKHRNILPFIGVCEDLAPLPVLISLFYKFGHIGKYLNKNPDVNRGELILGVASGLEFLHNNGVVHGDLKVASTVPPIFRRALRPTLTKCVGG</sequence>
<dbReference type="InterPro" id="IPR011009">
    <property type="entry name" value="Kinase-like_dom_sf"/>
</dbReference>
<accession>A0A8H6Y0G2</accession>
<evidence type="ECO:0000313" key="3">
    <source>
        <dbReference type="Proteomes" id="UP000623467"/>
    </source>
</evidence>
<dbReference type="SUPFAM" id="SSF56112">
    <property type="entry name" value="Protein kinase-like (PK-like)"/>
    <property type="match status" value="1"/>
</dbReference>
<dbReference type="InterPro" id="IPR001245">
    <property type="entry name" value="Ser-Thr/Tyr_kinase_cat_dom"/>
</dbReference>
<dbReference type="GO" id="GO:0007165">
    <property type="term" value="P:signal transduction"/>
    <property type="evidence" value="ECO:0007669"/>
    <property type="project" value="TreeGrafter"/>
</dbReference>
<evidence type="ECO:0000313" key="2">
    <source>
        <dbReference type="EMBL" id="KAF7351750.1"/>
    </source>
</evidence>
<dbReference type="InterPro" id="IPR050167">
    <property type="entry name" value="Ser_Thr_protein_kinase"/>
</dbReference>
<dbReference type="Proteomes" id="UP000623467">
    <property type="component" value="Unassembled WGS sequence"/>
</dbReference>
<proteinExistence type="predicted"/>
<protein>
    <submittedName>
        <fullName evidence="2">Glycoside hydrolase family 76 protein</fullName>
    </submittedName>
</protein>
<dbReference type="GO" id="GO:0016787">
    <property type="term" value="F:hydrolase activity"/>
    <property type="evidence" value="ECO:0007669"/>
    <property type="project" value="UniProtKB-KW"/>
</dbReference>
<evidence type="ECO:0000259" key="1">
    <source>
        <dbReference type="PROSITE" id="PS50011"/>
    </source>
</evidence>
<dbReference type="GO" id="GO:0004672">
    <property type="term" value="F:protein kinase activity"/>
    <property type="evidence" value="ECO:0007669"/>
    <property type="project" value="InterPro"/>
</dbReference>
<dbReference type="GO" id="GO:0005524">
    <property type="term" value="F:ATP binding"/>
    <property type="evidence" value="ECO:0007669"/>
    <property type="project" value="InterPro"/>
</dbReference>
<dbReference type="AlphaFoldDB" id="A0A8H6Y0G2"/>
<feature type="domain" description="Protein kinase" evidence="1">
    <location>
        <begin position="1"/>
        <end position="120"/>
    </location>
</feature>
<comment type="caution">
    <text evidence="2">The sequence shown here is derived from an EMBL/GenBank/DDBJ whole genome shotgun (WGS) entry which is preliminary data.</text>
</comment>
<dbReference type="GO" id="GO:0005737">
    <property type="term" value="C:cytoplasm"/>
    <property type="evidence" value="ECO:0007669"/>
    <property type="project" value="TreeGrafter"/>
</dbReference>
<organism evidence="2 3">
    <name type="scientific">Mycena sanguinolenta</name>
    <dbReference type="NCBI Taxonomy" id="230812"/>
    <lineage>
        <taxon>Eukaryota</taxon>
        <taxon>Fungi</taxon>
        <taxon>Dikarya</taxon>
        <taxon>Basidiomycota</taxon>
        <taxon>Agaricomycotina</taxon>
        <taxon>Agaricomycetes</taxon>
        <taxon>Agaricomycetidae</taxon>
        <taxon>Agaricales</taxon>
        <taxon>Marasmiineae</taxon>
        <taxon>Mycenaceae</taxon>
        <taxon>Mycena</taxon>
    </lineage>
</organism>
<keyword evidence="3" id="KW-1185">Reference proteome</keyword>
<dbReference type="Gene3D" id="1.10.510.10">
    <property type="entry name" value="Transferase(Phosphotransferase) domain 1"/>
    <property type="match status" value="1"/>
</dbReference>
<keyword evidence="2" id="KW-0378">Hydrolase</keyword>
<dbReference type="InterPro" id="IPR000719">
    <property type="entry name" value="Prot_kinase_dom"/>
</dbReference>
<gene>
    <name evidence="2" type="ORF">MSAN_01608300</name>
</gene>
<dbReference type="PANTHER" id="PTHR23257:SF963">
    <property type="entry name" value="AT08303P"/>
    <property type="match status" value="1"/>
</dbReference>
<dbReference type="EMBL" id="JACAZH010000013">
    <property type="protein sequence ID" value="KAF7351750.1"/>
    <property type="molecule type" value="Genomic_DNA"/>
</dbReference>
<dbReference type="PROSITE" id="PS50011">
    <property type="entry name" value="PROTEIN_KINASE_DOM"/>
    <property type="match status" value="1"/>
</dbReference>